<dbReference type="Pfam" id="PF01535">
    <property type="entry name" value="PPR"/>
    <property type="match status" value="4"/>
</dbReference>
<feature type="repeat" description="PPR" evidence="2">
    <location>
        <begin position="437"/>
        <end position="471"/>
    </location>
</feature>
<dbReference type="PANTHER" id="PTHR47932">
    <property type="entry name" value="ATPASE EXPRESSION PROTEIN 3"/>
    <property type="match status" value="1"/>
</dbReference>
<gene>
    <name evidence="4" type="ORF">E3N88_28314</name>
</gene>
<dbReference type="Pfam" id="PF13041">
    <property type="entry name" value="PPR_2"/>
    <property type="match status" value="1"/>
</dbReference>
<evidence type="ECO:0000256" key="2">
    <source>
        <dbReference type="PROSITE-ProRule" id="PRU00708"/>
    </source>
</evidence>
<organism evidence="4 5">
    <name type="scientific">Mikania micrantha</name>
    <name type="common">bitter vine</name>
    <dbReference type="NCBI Taxonomy" id="192012"/>
    <lineage>
        <taxon>Eukaryota</taxon>
        <taxon>Viridiplantae</taxon>
        <taxon>Streptophyta</taxon>
        <taxon>Embryophyta</taxon>
        <taxon>Tracheophyta</taxon>
        <taxon>Spermatophyta</taxon>
        <taxon>Magnoliopsida</taxon>
        <taxon>eudicotyledons</taxon>
        <taxon>Gunneridae</taxon>
        <taxon>Pentapetalae</taxon>
        <taxon>asterids</taxon>
        <taxon>campanulids</taxon>
        <taxon>Asterales</taxon>
        <taxon>Asteraceae</taxon>
        <taxon>Asteroideae</taxon>
        <taxon>Heliantheae alliance</taxon>
        <taxon>Eupatorieae</taxon>
        <taxon>Mikania</taxon>
    </lineage>
</organism>
<feature type="repeat" description="PPR" evidence="2">
    <location>
        <begin position="267"/>
        <end position="301"/>
    </location>
</feature>
<dbReference type="InterPro" id="IPR011990">
    <property type="entry name" value="TPR-like_helical_dom_sf"/>
</dbReference>
<name>A0A5N6MZ50_9ASTR</name>
<dbReference type="EMBL" id="SZYD01000014">
    <property type="protein sequence ID" value="KAD4179723.1"/>
    <property type="molecule type" value="Genomic_DNA"/>
</dbReference>
<dbReference type="Proteomes" id="UP000326396">
    <property type="component" value="Linkage Group LG4"/>
</dbReference>
<keyword evidence="5" id="KW-1185">Reference proteome</keyword>
<evidence type="ECO:0000259" key="3">
    <source>
        <dbReference type="Pfam" id="PF23276"/>
    </source>
</evidence>
<feature type="domain" description="Pentatricopeptide repeat-containing protein-mitochondrial" evidence="3">
    <location>
        <begin position="122"/>
        <end position="224"/>
    </location>
</feature>
<dbReference type="AlphaFoldDB" id="A0A5N6MZ50"/>
<evidence type="ECO:0000313" key="4">
    <source>
        <dbReference type="EMBL" id="KAD4179723.1"/>
    </source>
</evidence>
<evidence type="ECO:0000256" key="1">
    <source>
        <dbReference type="ARBA" id="ARBA00022737"/>
    </source>
</evidence>
<dbReference type="PROSITE" id="PS51375">
    <property type="entry name" value="PPR"/>
    <property type="match status" value="7"/>
</dbReference>
<dbReference type="Pfam" id="PF23276">
    <property type="entry name" value="TPR_24"/>
    <property type="match status" value="1"/>
</dbReference>
<dbReference type="InterPro" id="IPR057027">
    <property type="entry name" value="TPR_mt"/>
</dbReference>
<evidence type="ECO:0000313" key="5">
    <source>
        <dbReference type="Proteomes" id="UP000326396"/>
    </source>
</evidence>
<dbReference type="OrthoDB" id="185373at2759"/>
<proteinExistence type="predicted"/>
<dbReference type="InterPro" id="IPR002885">
    <property type="entry name" value="PPR_rpt"/>
</dbReference>
<feature type="repeat" description="PPR" evidence="2">
    <location>
        <begin position="368"/>
        <end position="402"/>
    </location>
</feature>
<dbReference type="Gene3D" id="1.25.40.10">
    <property type="entry name" value="Tetratricopeptide repeat domain"/>
    <property type="match status" value="5"/>
</dbReference>
<dbReference type="PANTHER" id="PTHR47932:SF44">
    <property type="entry name" value="MIOREX COMPLEX COMPONENT 1"/>
    <property type="match status" value="1"/>
</dbReference>
<feature type="repeat" description="PPR" evidence="2">
    <location>
        <begin position="649"/>
        <end position="683"/>
    </location>
</feature>
<feature type="repeat" description="PPR" evidence="2">
    <location>
        <begin position="197"/>
        <end position="231"/>
    </location>
</feature>
<comment type="caution">
    <text evidence="4">The sequence shown here is derived from an EMBL/GenBank/DDBJ whole genome shotgun (WGS) entry which is preliminary data.</text>
</comment>
<dbReference type="NCBIfam" id="TIGR00756">
    <property type="entry name" value="PPR"/>
    <property type="match status" value="3"/>
</dbReference>
<protein>
    <recommendedName>
        <fullName evidence="3">Pentatricopeptide repeat-containing protein-mitochondrial domain-containing protein</fullName>
    </recommendedName>
</protein>
<feature type="repeat" description="PPR" evidence="2">
    <location>
        <begin position="302"/>
        <end position="336"/>
    </location>
</feature>
<accession>A0A5N6MZ50</accession>
<sequence length="722" mass="81738">MILKLPYSQLSGRIFLGIRLLSSISGANCIQTNNPDDQTPLNSSEYEAHIQSLKNNLHPETLINVMSSTNDLNSSLRLFKWASLQNQFRHTSDTYCHMIMKLGLASRIDEMEGFCNEMVKAGFSAPEQALLKLIDSFIMHHRFDEAMRVFSVLNSHKYKPSIAIINSLLGVLVEEKKGIKSILFVYKEMVKSGTRPTTETLNYVIEALFDADWVDSVLDQYKRMEKKGCSPNSRTYEIIVSGLIGKNLLGKALVVLNEIMENGCDLDLKFFSRVLPLLFKMNKHDMGLRLFEKMKSLNIVPDLSVYEVLIQHFSKNLCLDDAINLFNEMISNDLKPSDCVFVDLVNGFCMLNKFSEAKRFLEDQQVTEAGSYNVLLRGYYQAGNYAEVMWLFQTMVEKNITNSLSWNILVSYLGENQRNDIIYKALARMIVSGYMPDSTTYSALVLGKCKSNELNDALNLFHHVRKEQWVVDSSCYDTLIESLCQMNKIQDAIDVFHYMCSNTYAVHSSSFSMLIKGLCLKGEVNKVINLLPFASYSGLFCSNEDYSIIMKCLSSLSNSKNLLIIVGRMVVEGCRLSSESYNQLIKSMSDHQQSTECALYLNRMVNEGLLPDTEILTNSLSFLAKKFQLHTVLPAIHKLLPVSDHGVLNHAICNLLINGLWKEGYKNEARLLLDMILRNGWVPDSTTHRLLIDCGSSEAFADEKGDTRDEITNILSEGFGEL</sequence>
<keyword evidence="1" id="KW-0677">Repeat</keyword>
<reference evidence="4 5" key="1">
    <citation type="submission" date="2019-05" db="EMBL/GenBank/DDBJ databases">
        <title>Mikania micrantha, genome provides insights into the molecular mechanism of rapid growth.</title>
        <authorList>
            <person name="Liu B."/>
        </authorList>
    </citation>
    <scope>NUCLEOTIDE SEQUENCE [LARGE SCALE GENOMIC DNA]</scope>
    <source>
        <strain evidence="4">NLD-2019</strain>
        <tissue evidence="4">Leaf</tissue>
    </source>
</reference>
<feature type="repeat" description="PPR" evidence="2">
    <location>
        <begin position="472"/>
        <end position="506"/>
    </location>
</feature>